<name>A0A4Y2BSZ7_ARAVE</name>
<dbReference type="AlphaFoldDB" id="A0A4Y2BSZ7"/>
<keyword evidence="2" id="KW-1185">Reference proteome</keyword>
<protein>
    <submittedName>
        <fullName evidence="1">Uncharacterized protein</fullName>
    </submittedName>
</protein>
<gene>
    <name evidence="1" type="ORF">AVEN_244742_1</name>
</gene>
<reference evidence="1 2" key="1">
    <citation type="journal article" date="2019" name="Sci. Rep.">
        <title>Orb-weaving spider Araneus ventricosus genome elucidates the spidroin gene catalogue.</title>
        <authorList>
            <person name="Kono N."/>
            <person name="Nakamura H."/>
            <person name="Ohtoshi R."/>
            <person name="Moran D.A.P."/>
            <person name="Shinohara A."/>
            <person name="Yoshida Y."/>
            <person name="Fujiwara M."/>
            <person name="Mori M."/>
            <person name="Tomita M."/>
            <person name="Arakawa K."/>
        </authorList>
    </citation>
    <scope>NUCLEOTIDE SEQUENCE [LARGE SCALE GENOMIC DNA]</scope>
</reference>
<evidence type="ECO:0000313" key="1">
    <source>
        <dbReference type="EMBL" id="GBL94757.1"/>
    </source>
</evidence>
<proteinExistence type="predicted"/>
<sequence>MRILAFSTRNGGCGNGGSNLSGIIHDSFFNKSGCFVERWRCPNKAHYSYVCGIQEVDGSEYVMIGYRTINLAKSKFLSVMNDQFAISESKLKAILPGCIFEVDFSKKLFGF</sequence>
<organism evidence="1 2">
    <name type="scientific">Araneus ventricosus</name>
    <name type="common">Orbweaver spider</name>
    <name type="synonym">Epeira ventricosa</name>
    <dbReference type="NCBI Taxonomy" id="182803"/>
    <lineage>
        <taxon>Eukaryota</taxon>
        <taxon>Metazoa</taxon>
        <taxon>Ecdysozoa</taxon>
        <taxon>Arthropoda</taxon>
        <taxon>Chelicerata</taxon>
        <taxon>Arachnida</taxon>
        <taxon>Araneae</taxon>
        <taxon>Araneomorphae</taxon>
        <taxon>Entelegynae</taxon>
        <taxon>Araneoidea</taxon>
        <taxon>Araneidae</taxon>
        <taxon>Araneus</taxon>
    </lineage>
</organism>
<dbReference type="Proteomes" id="UP000499080">
    <property type="component" value="Unassembled WGS sequence"/>
</dbReference>
<dbReference type="EMBL" id="BGPR01000105">
    <property type="protein sequence ID" value="GBL94757.1"/>
    <property type="molecule type" value="Genomic_DNA"/>
</dbReference>
<comment type="caution">
    <text evidence="1">The sequence shown here is derived from an EMBL/GenBank/DDBJ whole genome shotgun (WGS) entry which is preliminary data.</text>
</comment>
<accession>A0A4Y2BSZ7</accession>
<evidence type="ECO:0000313" key="2">
    <source>
        <dbReference type="Proteomes" id="UP000499080"/>
    </source>
</evidence>